<organism evidence="5 6">
    <name type="scientific">Seongchinamella sediminis</name>
    <dbReference type="NCBI Taxonomy" id="2283635"/>
    <lineage>
        <taxon>Bacteria</taxon>
        <taxon>Pseudomonadati</taxon>
        <taxon>Pseudomonadota</taxon>
        <taxon>Gammaproteobacteria</taxon>
        <taxon>Cellvibrionales</taxon>
        <taxon>Halieaceae</taxon>
        <taxon>Seongchinamella</taxon>
    </lineage>
</organism>
<dbReference type="GO" id="GO:0000976">
    <property type="term" value="F:transcription cis-regulatory region binding"/>
    <property type="evidence" value="ECO:0007669"/>
    <property type="project" value="TreeGrafter"/>
</dbReference>
<feature type="domain" description="HTH araC/xylS-type" evidence="4">
    <location>
        <begin position="269"/>
        <end position="366"/>
    </location>
</feature>
<evidence type="ECO:0000256" key="2">
    <source>
        <dbReference type="ARBA" id="ARBA00023125"/>
    </source>
</evidence>
<reference evidence="5 6" key="1">
    <citation type="submission" date="2018-07" db="EMBL/GenBank/DDBJ databases">
        <title>Halioglobus sp. genome submission.</title>
        <authorList>
            <person name="Ye M.-Q."/>
            <person name="Du Z.-J."/>
        </authorList>
    </citation>
    <scope>NUCLEOTIDE SEQUENCE [LARGE SCALE GENOMIC DNA]</scope>
    <source>
        <strain evidence="5 6">U0301</strain>
    </source>
</reference>
<dbReference type="InterPro" id="IPR032687">
    <property type="entry name" value="AraC-type_N"/>
</dbReference>
<evidence type="ECO:0000313" key="6">
    <source>
        <dbReference type="Proteomes" id="UP000265509"/>
    </source>
</evidence>
<keyword evidence="2" id="KW-0238">DNA-binding</keyword>
<dbReference type="PANTHER" id="PTHR47894:SF4">
    <property type="entry name" value="HTH-TYPE TRANSCRIPTIONAL REGULATOR GADX"/>
    <property type="match status" value="1"/>
</dbReference>
<dbReference type="PRINTS" id="PR00032">
    <property type="entry name" value="HTHARAC"/>
</dbReference>
<dbReference type="InterPro" id="IPR020449">
    <property type="entry name" value="Tscrpt_reg_AraC-type_HTH"/>
</dbReference>
<keyword evidence="1" id="KW-0805">Transcription regulation</keyword>
<protein>
    <submittedName>
        <fullName evidence="5">Helix-turn-helix domain-containing protein</fullName>
    </submittedName>
</protein>
<name>A0A3L7DYV2_9GAMM</name>
<dbReference type="SUPFAM" id="SSF46689">
    <property type="entry name" value="Homeodomain-like"/>
    <property type="match status" value="1"/>
</dbReference>
<dbReference type="SMART" id="SM00342">
    <property type="entry name" value="HTH_ARAC"/>
    <property type="match status" value="1"/>
</dbReference>
<accession>A0A3L7DYV2</accession>
<evidence type="ECO:0000256" key="1">
    <source>
        <dbReference type="ARBA" id="ARBA00023015"/>
    </source>
</evidence>
<sequence>MPDSVRRPASDGRSFVDTRGSFIDTAGMAPDSDRYFIPSSYSRIVARELGLQERELPRLLAGTGLPVEVLLAGDESRLTGAQQVQLLRNARVMSATPALGLRIGRQLNPAAHGPIGFLALSSPDLLTALQSLRDFLPLRIPFARLEISEDQQWLKCELRIKLQPGTGEIRMLMECFAMAVQSLVEAFLRRKLTEALFRFRFARPDYHRDYPLYLHSMIRFEQQENCLLIPRSLASESNPSGDAASYAIARELCAQLLAETPVAALSMTNRVRRFLLAQPMGSVTEEDVARSLYVSKRTLARRLASEGTGYRAISEELLSELALRHLAQPDLSIESIAVLLGYHDSANFRRAFKRWHGMPPADYRRQALMH</sequence>
<dbReference type="PANTHER" id="PTHR47894">
    <property type="entry name" value="HTH-TYPE TRANSCRIPTIONAL REGULATOR GADX"/>
    <property type="match status" value="1"/>
</dbReference>
<dbReference type="Pfam" id="PF12833">
    <property type="entry name" value="HTH_18"/>
    <property type="match status" value="1"/>
</dbReference>
<dbReference type="EMBL" id="QRAN01000004">
    <property type="protein sequence ID" value="RLQ22778.1"/>
    <property type="molecule type" value="Genomic_DNA"/>
</dbReference>
<dbReference type="OrthoDB" id="5582699at2"/>
<dbReference type="InterPro" id="IPR018060">
    <property type="entry name" value="HTH_AraC"/>
</dbReference>
<comment type="caution">
    <text evidence="5">The sequence shown here is derived from an EMBL/GenBank/DDBJ whole genome shotgun (WGS) entry which is preliminary data.</text>
</comment>
<evidence type="ECO:0000313" key="5">
    <source>
        <dbReference type="EMBL" id="RLQ22778.1"/>
    </source>
</evidence>
<dbReference type="PROSITE" id="PS01124">
    <property type="entry name" value="HTH_ARAC_FAMILY_2"/>
    <property type="match status" value="1"/>
</dbReference>
<gene>
    <name evidence="5" type="ORF">DWB85_04845</name>
</gene>
<keyword evidence="6" id="KW-1185">Reference proteome</keyword>
<dbReference type="Proteomes" id="UP000265509">
    <property type="component" value="Unassembled WGS sequence"/>
</dbReference>
<dbReference type="InterPro" id="IPR009057">
    <property type="entry name" value="Homeodomain-like_sf"/>
</dbReference>
<dbReference type="Gene3D" id="1.10.10.60">
    <property type="entry name" value="Homeodomain-like"/>
    <property type="match status" value="1"/>
</dbReference>
<dbReference type="AlphaFoldDB" id="A0A3L7DYV2"/>
<evidence type="ECO:0000259" key="4">
    <source>
        <dbReference type="PROSITE" id="PS01124"/>
    </source>
</evidence>
<evidence type="ECO:0000256" key="3">
    <source>
        <dbReference type="ARBA" id="ARBA00023163"/>
    </source>
</evidence>
<dbReference type="GO" id="GO:0003700">
    <property type="term" value="F:DNA-binding transcription factor activity"/>
    <property type="evidence" value="ECO:0007669"/>
    <property type="project" value="InterPro"/>
</dbReference>
<keyword evidence="3" id="KW-0804">Transcription</keyword>
<proteinExistence type="predicted"/>
<dbReference type="GO" id="GO:0005829">
    <property type="term" value="C:cytosol"/>
    <property type="evidence" value="ECO:0007669"/>
    <property type="project" value="TreeGrafter"/>
</dbReference>
<dbReference type="Pfam" id="PF12625">
    <property type="entry name" value="Arabinose_bd"/>
    <property type="match status" value="1"/>
</dbReference>